<protein>
    <submittedName>
        <fullName evidence="1">Uncharacterized protein</fullName>
    </submittedName>
</protein>
<dbReference type="Proteomes" id="UP001064048">
    <property type="component" value="Chromosome 30"/>
</dbReference>
<evidence type="ECO:0000313" key="1">
    <source>
        <dbReference type="EMBL" id="KAI8431510.1"/>
    </source>
</evidence>
<accession>A0ACC0K5T4</accession>
<organism evidence="1 2">
    <name type="scientific">Choristoneura fumiferana</name>
    <name type="common">Spruce budworm moth</name>
    <name type="synonym">Archips fumiferana</name>
    <dbReference type="NCBI Taxonomy" id="7141"/>
    <lineage>
        <taxon>Eukaryota</taxon>
        <taxon>Metazoa</taxon>
        <taxon>Ecdysozoa</taxon>
        <taxon>Arthropoda</taxon>
        <taxon>Hexapoda</taxon>
        <taxon>Insecta</taxon>
        <taxon>Pterygota</taxon>
        <taxon>Neoptera</taxon>
        <taxon>Endopterygota</taxon>
        <taxon>Lepidoptera</taxon>
        <taxon>Glossata</taxon>
        <taxon>Ditrysia</taxon>
        <taxon>Tortricoidea</taxon>
        <taxon>Tortricidae</taxon>
        <taxon>Tortricinae</taxon>
        <taxon>Choristoneura</taxon>
    </lineage>
</organism>
<dbReference type="EMBL" id="CM046130">
    <property type="protein sequence ID" value="KAI8431510.1"/>
    <property type="molecule type" value="Genomic_DNA"/>
</dbReference>
<comment type="caution">
    <text evidence="1">The sequence shown here is derived from an EMBL/GenBank/DDBJ whole genome shotgun (WGS) entry which is preliminary data.</text>
</comment>
<name>A0ACC0K5T4_CHOFU</name>
<evidence type="ECO:0000313" key="2">
    <source>
        <dbReference type="Proteomes" id="UP001064048"/>
    </source>
</evidence>
<keyword evidence="2" id="KW-1185">Reference proteome</keyword>
<reference evidence="1 2" key="1">
    <citation type="journal article" date="2022" name="Genome Biol. Evol.">
        <title>The Spruce Budworm Genome: Reconstructing the Evolutionary History of Antifreeze Proteins.</title>
        <authorList>
            <person name="Beliveau C."/>
            <person name="Gagne P."/>
            <person name="Picq S."/>
            <person name="Vernygora O."/>
            <person name="Keeling C.I."/>
            <person name="Pinkney K."/>
            <person name="Doucet D."/>
            <person name="Wen F."/>
            <person name="Johnston J.S."/>
            <person name="Maaroufi H."/>
            <person name="Boyle B."/>
            <person name="Laroche J."/>
            <person name="Dewar K."/>
            <person name="Juretic N."/>
            <person name="Blackburn G."/>
            <person name="Nisole A."/>
            <person name="Brunet B."/>
            <person name="Brandao M."/>
            <person name="Lumley L."/>
            <person name="Duan J."/>
            <person name="Quan G."/>
            <person name="Lucarotti C.J."/>
            <person name="Roe A.D."/>
            <person name="Sperling F.A.H."/>
            <person name="Levesque R.C."/>
            <person name="Cusson M."/>
        </authorList>
    </citation>
    <scope>NUCLEOTIDE SEQUENCE [LARGE SCALE GENOMIC DNA]</scope>
    <source>
        <strain evidence="1">Glfc:IPQL:Cfum</strain>
    </source>
</reference>
<gene>
    <name evidence="1" type="ORF">MSG28_016012</name>
</gene>
<proteinExistence type="predicted"/>
<sequence>MPLAVEEFRPAETILVRRPGCHLLNQALLSSSSSSQPIYVPLLGTGLLSEQEGLGHSSHAGPVRIGNFTHTIELLRRFVQVVGPCARSAQIATTILFANPAVKQHCLHCCVSAWRVRQPVKLLARFARSPVHQALSLPMSIQACRGLGPVRPQPSGRTHKQTAGFLKLGVMQRNDRWPSDYDPDPRSRRNSGSSRGSRKGKKSPPASATSTPKKVVKPQNLDFVVTGKQILKRPDRANSLPGSNRRRPSLEAVKPKKPASPKRLNESPSNSRETSLEDDMSLDLSQVSDFEDMNSKYGIRTSNLLATSTPKQKRASLPLQASDRSRQKSGEKGGWESRDTLFKTNSSLSYRHGVSTDLDYSSVSPEYSGQSSTEVSPRQTKPVSGDVSSYCVSNWVDGSDGETKEDQKRSNGEWNSFWVNYSGSVAKIPLKSYYDQCPTPYRTEDIDPADLDFSAEGSRKRSPEDTKNLNSIIRNEGLHLTPRETQNIIKCAHILGNVLTKAIGRRSKDKEQNTDKIQELQVEQTEKDEEKELKKKNMTLDLKETNIPVEVKEEKRSETVTTQTDISLPNTKSAPRIFESILRQLSRSSIDEGLVKKAKESLESENSEVKKDT</sequence>